<dbReference type="PROSITE" id="PS51257">
    <property type="entry name" value="PROKAR_LIPOPROTEIN"/>
    <property type="match status" value="1"/>
</dbReference>
<evidence type="ECO:0008006" key="3">
    <source>
        <dbReference type="Google" id="ProtNLM"/>
    </source>
</evidence>
<protein>
    <recommendedName>
        <fullName evidence="3">Lipoprotein</fullName>
    </recommendedName>
</protein>
<dbReference type="EMBL" id="BTPD01000022">
    <property type="protein sequence ID" value="GMQ31614.1"/>
    <property type="molecule type" value="Genomic_DNA"/>
</dbReference>
<evidence type="ECO:0000313" key="2">
    <source>
        <dbReference type="Proteomes" id="UP001338309"/>
    </source>
</evidence>
<comment type="caution">
    <text evidence="1">The sequence shown here is derived from an EMBL/GenBank/DDBJ whole genome shotgun (WGS) entry which is preliminary data.</text>
</comment>
<evidence type="ECO:0000313" key="1">
    <source>
        <dbReference type="EMBL" id="GMQ31614.1"/>
    </source>
</evidence>
<name>A0ABQ6PUI6_9BACT</name>
<keyword evidence="2" id="KW-1185">Reference proteome</keyword>
<dbReference type="Proteomes" id="UP001338309">
    <property type="component" value="Unassembled WGS sequence"/>
</dbReference>
<gene>
    <name evidence="1" type="ORF">Aconfl_42590</name>
</gene>
<proteinExistence type="predicted"/>
<organism evidence="1 2">
    <name type="scientific">Algoriphagus confluentis</name>
    <dbReference type="NCBI Taxonomy" id="1697556"/>
    <lineage>
        <taxon>Bacteria</taxon>
        <taxon>Pseudomonadati</taxon>
        <taxon>Bacteroidota</taxon>
        <taxon>Cytophagia</taxon>
        <taxon>Cytophagales</taxon>
        <taxon>Cyclobacteriaceae</taxon>
        <taxon>Algoriphagus</taxon>
    </lineage>
</organism>
<sequence length="142" mass="16216">MKNIVTQLLLFGFLASCSLLERKEYTYTFEKINENEIGVDFTKINPGPWDTLMFVAPYATAEQIDLGYSDSEYLAFHSGADFYIVVGFLEKGNLNGYTLATREADFDQLFNGSESTFVKKIPRSQAIFRFIKQEDGSYQLKN</sequence>
<accession>A0ABQ6PUI6</accession>
<dbReference type="RefSeq" id="WP_338226387.1">
    <property type="nucleotide sequence ID" value="NZ_BTPD01000022.1"/>
</dbReference>
<reference evidence="1 2" key="1">
    <citation type="submission" date="2023-08" db="EMBL/GenBank/DDBJ databases">
        <title>Draft genome sequence of Algoriphagus confluentis.</title>
        <authorList>
            <person name="Takatani N."/>
            <person name="Hosokawa M."/>
            <person name="Sawabe T."/>
        </authorList>
    </citation>
    <scope>NUCLEOTIDE SEQUENCE [LARGE SCALE GENOMIC DNA]</scope>
    <source>
        <strain evidence="1 2">NBRC 111222</strain>
    </source>
</reference>